<accession>A0A1I3IFX4</accession>
<reference evidence="3" key="2">
    <citation type="submission" date="2016-10" db="EMBL/GenBank/DDBJ databases">
        <authorList>
            <person name="Varghese N."/>
            <person name="Submissions S."/>
        </authorList>
    </citation>
    <scope>NUCLEOTIDE SEQUENCE [LARGE SCALE GENOMIC DNA]</scope>
    <source>
        <strain evidence="3">DSM 17908</strain>
    </source>
</reference>
<dbReference type="AlphaFoldDB" id="A0A1I3IFX4"/>
<evidence type="ECO:0000313" key="1">
    <source>
        <dbReference type="EMBL" id="PHM39486.1"/>
    </source>
</evidence>
<evidence type="ECO:0000313" key="2">
    <source>
        <dbReference type="EMBL" id="SFI46868.1"/>
    </source>
</evidence>
<gene>
    <name evidence="2" type="ORF">SAMN05421680_101330</name>
    <name evidence="1" type="ORF">Xmau_02834</name>
</gene>
<keyword evidence="4" id="KW-1185">Reference proteome</keyword>
<dbReference type="EMBL" id="FORG01000001">
    <property type="protein sequence ID" value="SFI46868.1"/>
    <property type="molecule type" value="Genomic_DNA"/>
</dbReference>
<dbReference type="RefSeq" id="WP_092507285.1">
    <property type="nucleotide sequence ID" value="NZ_CAWNQB010000002.1"/>
</dbReference>
<protein>
    <submittedName>
        <fullName evidence="2">Uncharacterized protein</fullName>
    </submittedName>
</protein>
<evidence type="ECO:0000313" key="4">
    <source>
        <dbReference type="Proteomes" id="UP000224607"/>
    </source>
</evidence>
<sequence>MSYIYQYIENQSEFEILVNIKDTNKNNLLNKILSPGKKEEFHFHFSNKKNDFNHVKELYLELKNQNSLFTSLFSANEIGIGLDLLFNAYPKTLIYFDTTYCSFSLAAADY</sequence>
<proteinExistence type="predicted"/>
<evidence type="ECO:0000313" key="3">
    <source>
        <dbReference type="Proteomes" id="UP000198919"/>
    </source>
</evidence>
<reference evidence="2" key="1">
    <citation type="submission" date="2016-10" db="EMBL/GenBank/DDBJ databases">
        <authorList>
            <person name="de Groot N.N."/>
        </authorList>
    </citation>
    <scope>NUCLEOTIDE SEQUENCE [LARGE SCALE GENOMIC DNA]</scope>
    <source>
        <strain evidence="2">DSM 17908</strain>
    </source>
</reference>
<dbReference type="EMBL" id="NITY01000010">
    <property type="protein sequence ID" value="PHM39486.1"/>
    <property type="molecule type" value="Genomic_DNA"/>
</dbReference>
<reference evidence="1 4" key="3">
    <citation type="journal article" date="2017" name="Nat. Microbiol.">
        <title>Natural product diversity associated with the nematode symbionts Photorhabdus and Xenorhabdus.</title>
        <authorList>
            <person name="Tobias N.J."/>
            <person name="Wolff H."/>
            <person name="Djahanschiri B."/>
            <person name="Grundmann F."/>
            <person name="Kronenwerth M."/>
            <person name="Shi Y.M."/>
            <person name="Simonyi S."/>
            <person name="Grun P."/>
            <person name="Shapiro-Ilan D."/>
            <person name="Pidot S.J."/>
            <person name="Stinear T.P."/>
            <person name="Ebersberger I."/>
            <person name="Bode H.B."/>
        </authorList>
    </citation>
    <scope>NUCLEOTIDE SEQUENCE [LARGE SCALE GENOMIC DNA]</scope>
    <source>
        <strain evidence="1 4">DSM 17908</strain>
    </source>
</reference>
<organism evidence="2 3">
    <name type="scientific">Xenorhabdus mauleonii</name>
    <dbReference type="NCBI Taxonomy" id="351675"/>
    <lineage>
        <taxon>Bacteria</taxon>
        <taxon>Pseudomonadati</taxon>
        <taxon>Pseudomonadota</taxon>
        <taxon>Gammaproteobacteria</taxon>
        <taxon>Enterobacterales</taxon>
        <taxon>Morganellaceae</taxon>
        <taxon>Xenorhabdus</taxon>
    </lineage>
</organism>
<dbReference type="Proteomes" id="UP000198919">
    <property type="component" value="Unassembled WGS sequence"/>
</dbReference>
<dbReference type="Proteomes" id="UP000224607">
    <property type="component" value="Unassembled WGS sequence"/>
</dbReference>
<name>A0A1I3IFX4_9GAMM</name>